<name>A0ACA9Y6Z5_9ASCO</name>
<evidence type="ECO:0000313" key="1">
    <source>
        <dbReference type="EMBL" id="CAH6720478.1"/>
    </source>
</evidence>
<dbReference type="Proteomes" id="UP001152531">
    <property type="component" value="Unassembled WGS sequence"/>
</dbReference>
<accession>A0ACA9Y6Z5</accession>
<protein>
    <submittedName>
        <fullName evidence="1">3,2-trans-enoyl-CoA isomerase</fullName>
    </submittedName>
</protein>
<sequence length="275" mass="30969">MEGEDILYEVRDRTVIITLNIPKKLNALNGDQYLLLGKLMERANEEEDTVVTIFQSSGRYFSAGANFADKGLAKLDVAELFDHKYWLGNFVARNTWLTSLFQNHKKVLVAAVNGPVIGLSAALVALCDLIYVMDDTKFHLLCPFSNLGLVAEGATSVTLFKRLGWSKASEAILFSRPIPGKELKALGFINQSYNDYNFKTTEEFNEQIYKDVLGDFQDLHEDSIFKNKQLLKANRDGAIDAANSNEVVTGFYKWIEGVPQSRFVQLAQKDIKHKM</sequence>
<gene>
    <name evidence="1" type="ORF">CLIB1444_04S00958</name>
</gene>
<keyword evidence="2" id="KW-1185">Reference proteome</keyword>
<evidence type="ECO:0000313" key="2">
    <source>
        <dbReference type="Proteomes" id="UP001152531"/>
    </source>
</evidence>
<proteinExistence type="predicted"/>
<dbReference type="EMBL" id="CALSDN010000004">
    <property type="protein sequence ID" value="CAH6720478.1"/>
    <property type="molecule type" value="Genomic_DNA"/>
</dbReference>
<reference evidence="1" key="1">
    <citation type="submission" date="2022-06" db="EMBL/GenBank/DDBJ databases">
        <authorList>
            <person name="Legras J.-L."/>
            <person name="Devillers H."/>
            <person name="Grondin C."/>
        </authorList>
    </citation>
    <scope>NUCLEOTIDE SEQUENCE</scope>
    <source>
        <strain evidence="1">CLIB 1444</strain>
    </source>
</reference>
<organism evidence="1 2">
    <name type="scientific">[Candida] jaroonii</name>
    <dbReference type="NCBI Taxonomy" id="467808"/>
    <lineage>
        <taxon>Eukaryota</taxon>
        <taxon>Fungi</taxon>
        <taxon>Dikarya</taxon>
        <taxon>Ascomycota</taxon>
        <taxon>Saccharomycotina</taxon>
        <taxon>Pichiomycetes</taxon>
        <taxon>Debaryomycetaceae</taxon>
        <taxon>Yamadazyma</taxon>
    </lineage>
</organism>
<keyword evidence="1" id="KW-0413">Isomerase</keyword>
<comment type="caution">
    <text evidence="1">The sequence shown here is derived from an EMBL/GenBank/DDBJ whole genome shotgun (WGS) entry which is preliminary data.</text>
</comment>